<dbReference type="GO" id="GO:0006310">
    <property type="term" value="P:DNA recombination"/>
    <property type="evidence" value="ECO:0007669"/>
    <property type="project" value="InterPro"/>
</dbReference>
<dbReference type="InterPro" id="IPR003156">
    <property type="entry name" value="DHHA1_dom"/>
</dbReference>
<dbReference type="InterPro" id="IPR004610">
    <property type="entry name" value="RecJ"/>
</dbReference>
<feature type="domain" description="DHHA1" evidence="7">
    <location>
        <begin position="337"/>
        <end position="426"/>
    </location>
</feature>
<evidence type="ECO:0000313" key="10">
    <source>
        <dbReference type="Proteomes" id="UP000177195"/>
    </source>
</evidence>
<evidence type="ECO:0000259" key="6">
    <source>
        <dbReference type="Pfam" id="PF01368"/>
    </source>
</evidence>
<dbReference type="AlphaFoldDB" id="A0A1F6XRZ8"/>
<evidence type="ECO:0000313" key="9">
    <source>
        <dbReference type="EMBL" id="OGI96926.1"/>
    </source>
</evidence>
<evidence type="ECO:0000256" key="5">
    <source>
        <dbReference type="ARBA" id="ARBA00022839"/>
    </source>
</evidence>
<evidence type="ECO:0000259" key="7">
    <source>
        <dbReference type="Pfam" id="PF02272"/>
    </source>
</evidence>
<dbReference type="InterPro" id="IPR051673">
    <property type="entry name" value="SSDNA_exonuclease_RecJ"/>
</dbReference>
<keyword evidence="5 9" id="KW-0269">Exonuclease</keyword>
<evidence type="ECO:0000256" key="4">
    <source>
        <dbReference type="ARBA" id="ARBA00022801"/>
    </source>
</evidence>
<dbReference type="Gene3D" id="3.10.310.30">
    <property type="match status" value="1"/>
</dbReference>
<dbReference type="PANTHER" id="PTHR30255">
    <property type="entry name" value="SINGLE-STRANDED-DNA-SPECIFIC EXONUCLEASE RECJ"/>
    <property type="match status" value="1"/>
</dbReference>
<dbReference type="Gene3D" id="2.40.50.460">
    <property type="match status" value="1"/>
</dbReference>
<evidence type="ECO:0000256" key="3">
    <source>
        <dbReference type="ARBA" id="ARBA00022722"/>
    </source>
</evidence>
<dbReference type="Gene3D" id="3.90.1640.30">
    <property type="match status" value="1"/>
</dbReference>
<organism evidence="9 10">
    <name type="scientific">Candidatus Nomurabacteria bacterium RIFCSPLOWO2_02_FULL_42_17</name>
    <dbReference type="NCBI Taxonomy" id="1801789"/>
    <lineage>
        <taxon>Bacteria</taxon>
        <taxon>Candidatus Nomuraibacteriota</taxon>
    </lineage>
</organism>
<keyword evidence="3" id="KW-0540">Nuclease</keyword>
<dbReference type="NCBIfam" id="TIGR00644">
    <property type="entry name" value="recJ"/>
    <property type="match status" value="1"/>
</dbReference>
<evidence type="ECO:0000256" key="1">
    <source>
        <dbReference type="ARBA" id="ARBA00005915"/>
    </source>
</evidence>
<name>A0A1F6XRZ8_9BACT</name>
<dbReference type="Proteomes" id="UP000177195">
    <property type="component" value="Unassembled WGS sequence"/>
</dbReference>
<dbReference type="EMBL" id="MFVN01000025">
    <property type="protein sequence ID" value="OGI96926.1"/>
    <property type="molecule type" value="Genomic_DNA"/>
</dbReference>
<dbReference type="GO" id="GO:0008409">
    <property type="term" value="F:5'-3' exonuclease activity"/>
    <property type="evidence" value="ECO:0007669"/>
    <property type="project" value="InterPro"/>
</dbReference>
<keyword evidence="4" id="KW-0378">Hydrolase</keyword>
<evidence type="ECO:0000259" key="8">
    <source>
        <dbReference type="Pfam" id="PF17768"/>
    </source>
</evidence>
<sequence>MENYSPLLRTLLENRGIKTAEEAEKFLNPDYARDLHDPFLLPDMEKAVVRIFEATEAREKIAVFADYDCDGLPGAAILHDFFRQIGHTNIEFYIPDRNSEGYGLSIKAVEKLAALGAKVLITVDLGTGDIQEVATATALGLDVIITDHHLVPPDGGARAYALVNPKLGNYPEPMICGAGVAFKLVQALVKKYGEYWKIPEGFEKWLLDLVAIGTLSDMVPLLGENRALAHFGLKVLRRDRRPGLTELWRQARVDTRFLSEDDIAFTLAPRINAASRMDSPWRAYELLSTSDPLAALSLSDYLLKINNERKILVTQIMREAHVTLDRRNIREVVVIGNPKWRAGVLGLVAGRLCEELRCPVFVWGGDGESSGELKGSCRSDGSVSVVDLMSSLSDDIFTDFGGHELSGGFSMTREQVHFLEEALSESFRKITPSASGTSPLSRGRREGVYDAKITLGEVNLETYKQIEQLAPFGVGNPKPIFLFENITVNEIRQFGKGQEHLEITFLDENGPASPAGKRKIKAISFFSQPEKFIRPPMAGGRINMLAHIELSRWNGSKDLRLRIVDII</sequence>
<proteinExistence type="inferred from homology"/>
<accession>A0A1F6XRZ8</accession>
<dbReference type="GO" id="GO:0006281">
    <property type="term" value="P:DNA repair"/>
    <property type="evidence" value="ECO:0007669"/>
    <property type="project" value="InterPro"/>
</dbReference>
<dbReference type="GO" id="GO:0003676">
    <property type="term" value="F:nucleic acid binding"/>
    <property type="evidence" value="ECO:0007669"/>
    <property type="project" value="InterPro"/>
</dbReference>
<comment type="caution">
    <text evidence="9">The sequence shown here is derived from an EMBL/GenBank/DDBJ whole genome shotgun (WGS) entry which is preliminary data.</text>
</comment>
<feature type="domain" description="RecJ OB" evidence="8">
    <location>
        <begin position="449"/>
        <end position="565"/>
    </location>
</feature>
<protein>
    <recommendedName>
        <fullName evidence="2">Single-stranded-DNA-specific exonuclease RecJ</fullName>
    </recommendedName>
</protein>
<dbReference type="Pfam" id="PF02272">
    <property type="entry name" value="DHHA1"/>
    <property type="match status" value="1"/>
</dbReference>
<dbReference type="SUPFAM" id="SSF64182">
    <property type="entry name" value="DHH phosphoesterases"/>
    <property type="match status" value="1"/>
</dbReference>
<dbReference type="Pfam" id="PF01368">
    <property type="entry name" value="DHH"/>
    <property type="match status" value="1"/>
</dbReference>
<evidence type="ECO:0000256" key="2">
    <source>
        <dbReference type="ARBA" id="ARBA00019841"/>
    </source>
</evidence>
<dbReference type="InterPro" id="IPR001667">
    <property type="entry name" value="DDH_dom"/>
</dbReference>
<reference evidence="9 10" key="1">
    <citation type="journal article" date="2016" name="Nat. Commun.">
        <title>Thousands of microbial genomes shed light on interconnected biogeochemical processes in an aquifer system.</title>
        <authorList>
            <person name="Anantharaman K."/>
            <person name="Brown C.T."/>
            <person name="Hug L.A."/>
            <person name="Sharon I."/>
            <person name="Castelle C.J."/>
            <person name="Probst A.J."/>
            <person name="Thomas B.C."/>
            <person name="Singh A."/>
            <person name="Wilkins M.J."/>
            <person name="Karaoz U."/>
            <person name="Brodie E.L."/>
            <person name="Williams K.H."/>
            <person name="Hubbard S.S."/>
            <person name="Banfield J.F."/>
        </authorList>
    </citation>
    <scope>NUCLEOTIDE SEQUENCE [LARGE SCALE GENOMIC DNA]</scope>
</reference>
<dbReference type="Pfam" id="PF17768">
    <property type="entry name" value="RecJ_OB"/>
    <property type="match status" value="1"/>
</dbReference>
<dbReference type="PANTHER" id="PTHR30255:SF2">
    <property type="entry name" value="SINGLE-STRANDED-DNA-SPECIFIC EXONUCLEASE RECJ"/>
    <property type="match status" value="1"/>
</dbReference>
<dbReference type="InterPro" id="IPR041122">
    <property type="entry name" value="RecJ_OB"/>
</dbReference>
<comment type="similarity">
    <text evidence="1">Belongs to the RecJ family.</text>
</comment>
<feature type="domain" description="DDH" evidence="6">
    <location>
        <begin position="60"/>
        <end position="214"/>
    </location>
</feature>
<dbReference type="InterPro" id="IPR038763">
    <property type="entry name" value="DHH_sf"/>
</dbReference>
<gene>
    <name evidence="9" type="ORF">A3I25_02225</name>
</gene>